<feature type="domain" description="Methyltransferase FkbM" evidence="1">
    <location>
        <begin position="97"/>
        <end position="261"/>
    </location>
</feature>
<gene>
    <name evidence="2" type="ORF">ENV52_14925</name>
</gene>
<proteinExistence type="predicted"/>
<sequence>MNLEPYHWLNSWARRAFYWYLRRFPLRDGKEFFYQHCHQRLAPPQGGVTLRLARGFTLHLDLADPVQRRLFFFGDYDERREADLISRVLDKGEVFWDVGANLGYFTLLAATRLKNTGQVVAFEPGPSAYACLTGNLSRNPFANILAFPVAASDQEGDALLYSMAGLPDGRANLFQPGAGQTESTPVRTVTLDGWREQQKLAEPDFIKMDVEGAELAALTGARETLTAGDPLLLVEMKEAIFQSLGTERAAIEDFLSPLGYRPAGLFRGRWQVRRTVREVSSRNVLWLKPESSRHRQKAARVPVGGL</sequence>
<dbReference type="GO" id="GO:0032259">
    <property type="term" value="P:methylation"/>
    <property type="evidence" value="ECO:0007669"/>
    <property type="project" value="UniProtKB-KW"/>
</dbReference>
<dbReference type="GO" id="GO:0008168">
    <property type="term" value="F:methyltransferase activity"/>
    <property type="evidence" value="ECO:0007669"/>
    <property type="project" value="UniProtKB-KW"/>
</dbReference>
<accession>A0A7V6A645</accession>
<keyword evidence="2" id="KW-0808">Transferase</keyword>
<dbReference type="PANTHER" id="PTHR34203">
    <property type="entry name" value="METHYLTRANSFERASE, FKBM FAMILY PROTEIN"/>
    <property type="match status" value="1"/>
</dbReference>
<dbReference type="NCBIfam" id="TIGR01444">
    <property type="entry name" value="fkbM_fam"/>
    <property type="match status" value="1"/>
</dbReference>
<evidence type="ECO:0000313" key="2">
    <source>
        <dbReference type="EMBL" id="HHS30977.1"/>
    </source>
</evidence>
<dbReference type="InterPro" id="IPR052514">
    <property type="entry name" value="SAM-dependent_MTase"/>
</dbReference>
<dbReference type="SUPFAM" id="SSF53335">
    <property type="entry name" value="S-adenosyl-L-methionine-dependent methyltransferases"/>
    <property type="match status" value="1"/>
</dbReference>
<dbReference type="PANTHER" id="PTHR34203:SF15">
    <property type="entry name" value="SLL1173 PROTEIN"/>
    <property type="match status" value="1"/>
</dbReference>
<protein>
    <submittedName>
        <fullName evidence="2">FkbM family methyltransferase</fullName>
    </submittedName>
</protein>
<name>A0A7V6A645_9BACT</name>
<evidence type="ECO:0000259" key="1">
    <source>
        <dbReference type="Pfam" id="PF05050"/>
    </source>
</evidence>
<dbReference type="Pfam" id="PF05050">
    <property type="entry name" value="Methyltransf_21"/>
    <property type="match status" value="1"/>
</dbReference>
<dbReference type="InterPro" id="IPR029063">
    <property type="entry name" value="SAM-dependent_MTases_sf"/>
</dbReference>
<dbReference type="Gene3D" id="3.40.50.150">
    <property type="entry name" value="Vaccinia Virus protein VP39"/>
    <property type="match status" value="1"/>
</dbReference>
<comment type="caution">
    <text evidence="2">The sequence shown here is derived from an EMBL/GenBank/DDBJ whole genome shotgun (WGS) entry which is preliminary data.</text>
</comment>
<dbReference type="EMBL" id="DTGR01000230">
    <property type="protein sequence ID" value="HHS30977.1"/>
    <property type="molecule type" value="Genomic_DNA"/>
</dbReference>
<keyword evidence="2" id="KW-0489">Methyltransferase</keyword>
<dbReference type="AlphaFoldDB" id="A0A7V6A645"/>
<organism evidence="2">
    <name type="scientific">Desulfobacca acetoxidans</name>
    <dbReference type="NCBI Taxonomy" id="60893"/>
    <lineage>
        <taxon>Bacteria</taxon>
        <taxon>Pseudomonadati</taxon>
        <taxon>Thermodesulfobacteriota</taxon>
        <taxon>Desulfobaccia</taxon>
        <taxon>Desulfobaccales</taxon>
        <taxon>Desulfobaccaceae</taxon>
        <taxon>Desulfobacca</taxon>
    </lineage>
</organism>
<reference evidence="2" key="1">
    <citation type="journal article" date="2020" name="mSystems">
        <title>Genome- and Community-Level Interaction Insights into Carbon Utilization and Element Cycling Functions of Hydrothermarchaeota in Hydrothermal Sediment.</title>
        <authorList>
            <person name="Zhou Z."/>
            <person name="Liu Y."/>
            <person name="Xu W."/>
            <person name="Pan J."/>
            <person name="Luo Z.H."/>
            <person name="Li M."/>
        </authorList>
    </citation>
    <scope>NUCLEOTIDE SEQUENCE [LARGE SCALE GENOMIC DNA]</scope>
    <source>
        <strain evidence="2">SpSt-767</strain>
    </source>
</reference>
<dbReference type="InterPro" id="IPR006342">
    <property type="entry name" value="FkbM_mtfrase"/>
</dbReference>